<evidence type="ECO:0000313" key="3">
    <source>
        <dbReference type="Proteomes" id="UP000075787"/>
    </source>
</evidence>
<dbReference type="Proteomes" id="UP000075787">
    <property type="component" value="Unassembled WGS sequence"/>
</dbReference>
<dbReference type="EMBL" id="LPZR01000054">
    <property type="protein sequence ID" value="KYO55881.1"/>
    <property type="molecule type" value="Genomic_DNA"/>
</dbReference>
<accession>A0A161R6U2</accession>
<reference evidence="1 4" key="2">
    <citation type="journal article" date="2018" name="Nat. Biotechnol.">
        <title>A standardized bacterial taxonomy based on genome phylogeny substantially revises the tree of life.</title>
        <authorList>
            <person name="Parks D.H."/>
            <person name="Chuvochina M."/>
            <person name="Waite D.W."/>
            <person name="Rinke C."/>
            <person name="Skarshewski A."/>
            <person name="Chaumeil P.A."/>
            <person name="Hugenholtz P."/>
        </authorList>
    </citation>
    <scope>NUCLEOTIDE SEQUENCE [LARGE SCALE GENOMIC DNA]</scope>
    <source>
        <strain evidence="1">UBA8739</strain>
    </source>
</reference>
<organism evidence="2 3">
    <name type="scientific">Tistrella mobilis</name>
    <dbReference type="NCBI Taxonomy" id="171437"/>
    <lineage>
        <taxon>Bacteria</taxon>
        <taxon>Pseudomonadati</taxon>
        <taxon>Pseudomonadota</taxon>
        <taxon>Alphaproteobacteria</taxon>
        <taxon>Geminicoccales</taxon>
        <taxon>Geminicoccaceae</taxon>
        <taxon>Tistrella</taxon>
    </lineage>
</organism>
<evidence type="ECO:0000313" key="1">
    <source>
        <dbReference type="EMBL" id="HAE47182.1"/>
    </source>
</evidence>
<name>A0A161R6U2_9PROT</name>
<gene>
    <name evidence="2" type="ORF">AUP44_22800</name>
    <name evidence="1" type="ORF">DCK97_07150</name>
</gene>
<comment type="caution">
    <text evidence="2">The sequence shown here is derived from an EMBL/GenBank/DDBJ whole genome shotgun (WGS) entry which is preliminary data.</text>
</comment>
<protein>
    <submittedName>
        <fullName evidence="2">Uncharacterized protein</fullName>
    </submittedName>
</protein>
<dbReference type="EMBL" id="DMAI01000114">
    <property type="protein sequence ID" value="HAE47182.1"/>
    <property type="molecule type" value="Genomic_DNA"/>
</dbReference>
<reference evidence="2 3" key="1">
    <citation type="submission" date="2015-12" db="EMBL/GenBank/DDBJ databases">
        <title>Genome sequence of Tistrella mobilis MCCC 1A02139.</title>
        <authorList>
            <person name="Lu L."/>
            <person name="Lai Q."/>
            <person name="Shao Z."/>
            <person name="Qian P."/>
        </authorList>
    </citation>
    <scope>NUCLEOTIDE SEQUENCE [LARGE SCALE GENOMIC DNA]</scope>
    <source>
        <strain evidence="2 3">MCCC 1A02139</strain>
    </source>
</reference>
<sequence length="174" mass="19607">MADDLFARAHGATWVGGIHALSRNLEAVPVVFDGQRYLMEFETPAFLTQVDAFENIVYATNRGGSFVPKLDHRVIRISLADGGQNLRNLCRLSATEGPSNHERFSAAIRRAVLTYYRSTPHANQYFFLTTPETRAMLLAIFHPLPDDLADRYDLRVHEELADPFIGFTLVSKLL</sequence>
<evidence type="ECO:0000313" key="2">
    <source>
        <dbReference type="EMBL" id="KYO55881.1"/>
    </source>
</evidence>
<dbReference type="AlphaFoldDB" id="A0A161R6U2"/>
<dbReference type="Proteomes" id="UP000257706">
    <property type="component" value="Unassembled WGS sequence"/>
</dbReference>
<proteinExistence type="predicted"/>
<evidence type="ECO:0000313" key="4">
    <source>
        <dbReference type="Proteomes" id="UP000257706"/>
    </source>
</evidence>